<dbReference type="Proteomes" id="UP000008514">
    <property type="component" value="Chromosome"/>
</dbReference>
<keyword evidence="6" id="KW-0238">DNA-binding</keyword>
<dbReference type="PRINTS" id="PR00507">
    <property type="entry name" value="N12N6MTFRASE"/>
</dbReference>
<dbReference type="GO" id="GO:0009007">
    <property type="term" value="F:site-specific DNA-methyltransferase (adenine-specific) activity"/>
    <property type="evidence" value="ECO:0007669"/>
    <property type="project" value="UniProtKB-EC"/>
</dbReference>
<protein>
    <submittedName>
        <fullName evidence="9">Type II restriction-modification system, DNA-methyltransferase/specificity subunits HsdMS</fullName>
    </submittedName>
</protein>
<dbReference type="HOGENOM" id="CLU_003347_0_0_10"/>
<evidence type="ECO:0000256" key="4">
    <source>
        <dbReference type="ARBA" id="ARBA00022679"/>
    </source>
</evidence>
<keyword evidence="3" id="KW-0489">Methyltransferase</keyword>
<evidence type="ECO:0000256" key="6">
    <source>
        <dbReference type="ARBA" id="ARBA00023125"/>
    </source>
</evidence>
<dbReference type="KEGG" id="ptq:P700755_000933"/>
<evidence type="ECO:0000256" key="2">
    <source>
        <dbReference type="ARBA" id="ARBA00010923"/>
    </source>
</evidence>
<dbReference type="InterPro" id="IPR050953">
    <property type="entry name" value="N4_N6_ade-DNA_methylase"/>
</dbReference>
<dbReference type="eggNOG" id="COG0732">
    <property type="taxonomic scope" value="Bacteria"/>
</dbReference>
<reference evidence="9" key="2">
    <citation type="submission" date="2012-09" db="EMBL/GenBank/DDBJ databases">
        <title>The complete sequence of Psychroflexus torquis an extreme psychrophile from sea-ice that is stimulated by light.</title>
        <authorList>
            <person name="Feng S."/>
            <person name="Powell S.M."/>
            <person name="Bowman J.P."/>
        </authorList>
    </citation>
    <scope>NUCLEOTIDE SEQUENCE [LARGE SCALE GENOMIC DNA]</scope>
    <source>
        <strain evidence="9">ATCC 700755</strain>
    </source>
</reference>
<feature type="domain" description="Type I restriction modification DNA specificity" evidence="7">
    <location>
        <begin position="870"/>
        <end position="999"/>
    </location>
</feature>
<dbReference type="InterPro" id="IPR029063">
    <property type="entry name" value="SAM-dependent_MTases_sf"/>
</dbReference>
<keyword evidence="5" id="KW-0680">Restriction system</keyword>
<dbReference type="AlphaFoldDB" id="K4IBU5"/>
<dbReference type="SUPFAM" id="SSF116734">
    <property type="entry name" value="DNA methylase specificity domain"/>
    <property type="match status" value="1"/>
</dbReference>
<dbReference type="GO" id="GO:0003677">
    <property type="term" value="F:DNA binding"/>
    <property type="evidence" value="ECO:0007669"/>
    <property type="project" value="UniProtKB-KW"/>
</dbReference>
<gene>
    <name evidence="9" type="ordered locus">P700755_000933</name>
</gene>
<dbReference type="OrthoDB" id="9814572at2"/>
<dbReference type="InterPro" id="IPR002052">
    <property type="entry name" value="DNA_methylase_N6_adenine_CS"/>
</dbReference>
<comment type="similarity">
    <text evidence="2">Belongs to the type-I restriction system S methylase family.</text>
</comment>
<dbReference type="SUPFAM" id="SSF53335">
    <property type="entry name" value="S-adenosyl-L-methionine-dependent methyltransferases"/>
    <property type="match status" value="1"/>
</dbReference>
<organism evidence="9 10">
    <name type="scientific">Psychroflexus torquis (strain ATCC 700755 / CIP 106069 / ACAM 623)</name>
    <dbReference type="NCBI Taxonomy" id="313595"/>
    <lineage>
        <taxon>Bacteria</taxon>
        <taxon>Pseudomonadati</taxon>
        <taxon>Bacteroidota</taxon>
        <taxon>Flavobacteriia</taxon>
        <taxon>Flavobacteriales</taxon>
        <taxon>Flavobacteriaceae</taxon>
        <taxon>Psychroflexus</taxon>
    </lineage>
</organism>
<dbReference type="Pfam" id="PF01420">
    <property type="entry name" value="Methylase_S"/>
    <property type="match status" value="1"/>
</dbReference>
<dbReference type="InterPro" id="IPR044946">
    <property type="entry name" value="Restrct_endonuc_typeI_TRD_sf"/>
</dbReference>
<name>K4IBU5_PSYTT</name>
<dbReference type="PANTHER" id="PTHR33841">
    <property type="entry name" value="DNA METHYLTRANSFERASE YEEA-RELATED"/>
    <property type="match status" value="1"/>
</dbReference>
<comment type="similarity">
    <text evidence="1">Belongs to the N(4)/N(6)-methyltransferase family.</text>
</comment>
<feature type="domain" description="DNA methylase adenine-specific" evidence="8">
    <location>
        <begin position="395"/>
        <end position="728"/>
    </location>
</feature>
<dbReference type="InterPro" id="IPR003356">
    <property type="entry name" value="DNA_methylase_A-5"/>
</dbReference>
<dbReference type="REBASE" id="23955">
    <property type="entry name" value="PtoBORF4822P"/>
</dbReference>
<dbReference type="PROSITE" id="PS00092">
    <property type="entry name" value="N6_MTASE"/>
    <property type="match status" value="1"/>
</dbReference>
<accession>K4IBU5</accession>
<dbReference type="PANTHER" id="PTHR33841:SF4">
    <property type="entry name" value="RESTRICTION MODIFICATION SYSTEM DNA SPECIFICITY DOMAIN"/>
    <property type="match status" value="1"/>
</dbReference>
<dbReference type="Gene3D" id="3.40.50.150">
    <property type="entry name" value="Vaccinia Virus protein VP39"/>
    <property type="match status" value="1"/>
</dbReference>
<evidence type="ECO:0000256" key="1">
    <source>
        <dbReference type="ARBA" id="ARBA00006594"/>
    </source>
</evidence>
<dbReference type="EMBL" id="CP003879">
    <property type="protein sequence ID" value="AFU67909.1"/>
    <property type="molecule type" value="Genomic_DNA"/>
</dbReference>
<sequence>MTKTKIELFITALGFSLTDGRKEYWKAEINECIIGINLEGEKSNEWKIEYDSEIRTHRQTTCNFSQSENLVVLECVVRLLKKGYSAKNIELEKNWRVGGFLDIYVTNNEGEAYLMIECKTWGKEYNKALKITLENNTNKEQILNYYLQDQNAKYLCLYTSHLITSTNELDYLSSIIHTSDFIKAQNQVEIHEIWDNVFYTKGIFEPSIPAYGINFLGIVNSDLKPIDHSYLSPENNDDGSIFNRFAEILRRHTISDKSNAYNKIFNLFLCKIVDEDNAVDGNYEMEFQWKYNENPVDVIYRLSDLHKRGMKDYMELDVADVSEEDFDRELLRIASQIDGETQEIKNMFKQLRLYKNNEFAFKEVINERTFYENAEIVKEVVKLLETFKIKYEHKQKFLGDFFERLLNIGIKQESGQFFTPTPITTFICNSIPFEKVIENKINLKDNNFLPYVIDYACGSGHFLNDAMDRIDKILQSIKNEEFRTNTQRDNFYAWKRAYKWAKEFVYGIEKDYRLAKTTKVACFLNGDGEAKILYGDGLAPFNSKLYYGKLNNETGDKQNPVFDAIVANPPFSVESFRMVLENGKGTFDLYDQITDKSDDIECLFIERTSQLLKENGFAGIILPSTILLNRGIHQKARKLLLENFKICGLCEFGTKAFTYAGQPTIALFIKKREKVEIDKINVLLSDFKKKETDFSFDGIKNIISQYILLNTQFKNFTDFTEKIKDDKIWIHEKEKIRIFLLNTNNKVVIGNAGDKDRMKLFLGYEHSSMTKYEGVHPYPYNDTGKIFSKMYDEELLLNPEKLNTLIYNNFLNEPITVPDSLKEYVEIKEFNEMLDFSDVTFDYRVYMQSLKNPYLEFNTYPLTSLSDSNICEILDHKRKPVKKSKRGSADYAYYGATGKTGMIDSFLFDEKLVLIGEDGAKWNKGDNTAFIIEGKSWVNNHAHIVKTNNEELTEEYLQLIFANLDLGFLKTRPNGGKLQKGEMMKIQFPLPNVETQLKIHLEVNALNGNDKWNRFEQLLE</sequence>
<dbReference type="RefSeq" id="WP_015023522.1">
    <property type="nucleotide sequence ID" value="NC_018721.1"/>
</dbReference>
<dbReference type="InterPro" id="IPR000055">
    <property type="entry name" value="Restrct_endonuc_typeI_TRD"/>
</dbReference>
<proteinExistence type="inferred from homology"/>
<reference evidence="9" key="1">
    <citation type="submission" date="2006-03" db="EMBL/GenBank/DDBJ databases">
        <authorList>
            <person name="Bowman J."/>
            <person name="Ferriera S."/>
            <person name="Johnson J."/>
            <person name="Kravitz S."/>
            <person name="Halpern A."/>
            <person name="Remington K."/>
            <person name="Beeson K."/>
            <person name="Tran B."/>
            <person name="Rogers Y.-H."/>
            <person name="Friedman R."/>
            <person name="Venter J.C."/>
        </authorList>
    </citation>
    <scope>NUCLEOTIDE SEQUENCE [LARGE SCALE GENOMIC DNA]</scope>
    <source>
        <strain evidence="9">ATCC 700755</strain>
    </source>
</reference>
<dbReference type="GO" id="GO:0008170">
    <property type="term" value="F:N-methyltransferase activity"/>
    <property type="evidence" value="ECO:0007669"/>
    <property type="project" value="InterPro"/>
</dbReference>
<keyword evidence="4" id="KW-0808">Transferase</keyword>
<dbReference type="Pfam" id="PF02384">
    <property type="entry name" value="N6_Mtase"/>
    <property type="match status" value="1"/>
</dbReference>
<dbReference type="STRING" id="313595.P700755_000933"/>
<evidence type="ECO:0000259" key="8">
    <source>
        <dbReference type="Pfam" id="PF02384"/>
    </source>
</evidence>
<evidence type="ECO:0000313" key="10">
    <source>
        <dbReference type="Proteomes" id="UP000008514"/>
    </source>
</evidence>
<evidence type="ECO:0000256" key="3">
    <source>
        <dbReference type="ARBA" id="ARBA00022603"/>
    </source>
</evidence>
<evidence type="ECO:0000313" key="9">
    <source>
        <dbReference type="EMBL" id="AFU67909.1"/>
    </source>
</evidence>
<evidence type="ECO:0000256" key="5">
    <source>
        <dbReference type="ARBA" id="ARBA00022747"/>
    </source>
</evidence>
<dbReference type="GO" id="GO:0009307">
    <property type="term" value="P:DNA restriction-modification system"/>
    <property type="evidence" value="ECO:0007669"/>
    <property type="project" value="UniProtKB-KW"/>
</dbReference>
<dbReference type="eggNOG" id="COG0286">
    <property type="taxonomic scope" value="Bacteria"/>
</dbReference>
<dbReference type="Gene3D" id="3.90.220.20">
    <property type="entry name" value="DNA methylase specificity domains"/>
    <property type="match status" value="1"/>
</dbReference>
<evidence type="ECO:0000259" key="7">
    <source>
        <dbReference type="Pfam" id="PF01420"/>
    </source>
</evidence>
<keyword evidence="10" id="KW-1185">Reference proteome</keyword>
<dbReference type="GO" id="GO:0032259">
    <property type="term" value="P:methylation"/>
    <property type="evidence" value="ECO:0007669"/>
    <property type="project" value="UniProtKB-KW"/>
</dbReference>